<evidence type="ECO:0000256" key="1">
    <source>
        <dbReference type="SAM" id="Phobius"/>
    </source>
</evidence>
<protein>
    <recommendedName>
        <fullName evidence="4">CU044_5270 family protein</fullName>
    </recommendedName>
</protein>
<dbReference type="RefSeq" id="WP_175590553.1">
    <property type="nucleotide sequence ID" value="NZ_JABWGN010000006.1"/>
</dbReference>
<evidence type="ECO:0008006" key="4">
    <source>
        <dbReference type="Google" id="ProtNLM"/>
    </source>
</evidence>
<accession>A0A7Y6M4C0</accession>
<keyword evidence="1" id="KW-0472">Membrane</keyword>
<feature type="transmembrane region" description="Helical" evidence="1">
    <location>
        <begin position="69"/>
        <end position="90"/>
    </location>
</feature>
<organism evidence="2 3">
    <name type="scientific">Nonomuraea montanisoli</name>
    <dbReference type="NCBI Taxonomy" id="2741721"/>
    <lineage>
        <taxon>Bacteria</taxon>
        <taxon>Bacillati</taxon>
        <taxon>Actinomycetota</taxon>
        <taxon>Actinomycetes</taxon>
        <taxon>Streptosporangiales</taxon>
        <taxon>Streptosporangiaceae</taxon>
        <taxon>Nonomuraea</taxon>
    </lineage>
</organism>
<sequence length="334" mass="35910">MSAIKEFRRSTPAMTAEAADAARARLMEAIHQPEKGRERGATAARRLGLRAATSARRLGLRASAPARRLGLRVAVAAALALAAGASVVALRDDRPDMAPVAGVAELGERAARAAENDPTPAPRPTQWLYTKELQITGVEGDADRDQRDTWERWTSVDGKRSAWYQGGKLMFQGGAVMDPAELAEAPVTPAGVIGRIEAAVLDEDRRGPGELDGHVPPATLLMEVSQLITDQWLAPDVRAALFRGLPTIKGITVTRDVPVADGRRGVAFSLADAEARSYLVLDPATFRYLGTNSTRLKDRTYTWADGSKETFKAGTTGQTAQLEARIVDRPGQRP</sequence>
<keyword evidence="3" id="KW-1185">Reference proteome</keyword>
<proteinExistence type="predicted"/>
<dbReference type="Proteomes" id="UP000586042">
    <property type="component" value="Unassembled WGS sequence"/>
</dbReference>
<comment type="caution">
    <text evidence="2">The sequence shown here is derived from an EMBL/GenBank/DDBJ whole genome shotgun (WGS) entry which is preliminary data.</text>
</comment>
<dbReference type="EMBL" id="JABWGN010000006">
    <property type="protein sequence ID" value="NUW33109.1"/>
    <property type="molecule type" value="Genomic_DNA"/>
</dbReference>
<evidence type="ECO:0000313" key="3">
    <source>
        <dbReference type="Proteomes" id="UP000586042"/>
    </source>
</evidence>
<reference evidence="2 3" key="1">
    <citation type="submission" date="2020-06" db="EMBL/GenBank/DDBJ databases">
        <title>Nonomuraea sp. SMC257, a novel actinomycete isolated from soil.</title>
        <authorList>
            <person name="Chanama M."/>
        </authorList>
    </citation>
    <scope>NUCLEOTIDE SEQUENCE [LARGE SCALE GENOMIC DNA]</scope>
    <source>
        <strain evidence="2 3">SMC257</strain>
    </source>
</reference>
<keyword evidence="1" id="KW-1133">Transmembrane helix</keyword>
<name>A0A7Y6M4C0_9ACTN</name>
<gene>
    <name evidence="2" type="ORF">HTZ77_16950</name>
</gene>
<dbReference type="AlphaFoldDB" id="A0A7Y6M4C0"/>
<evidence type="ECO:0000313" key="2">
    <source>
        <dbReference type="EMBL" id="NUW33109.1"/>
    </source>
</evidence>
<keyword evidence="1" id="KW-0812">Transmembrane</keyword>